<sequence length="284" mass="31119">MTPSFWENIVLAKPYFDRQGLIVACDGARPIGFVHAGFGASADHRSLDTSAGTICQLLTMPHPARATTALELLSAGEDYLRKRGAKTLHAGCAFPFNPFYVGLYGSSDVPGVLASDLAARELFSAGGYTEGQTRVLLHRKLTDFKPPISGQLLQVKRKFQASQAGEVMPGNWWDNCVWSQAVWTRFQLAAKEAGEPVISITLWEILPLSQAWGARTIGLVSVDDTPEAREQGLTLFLLSETLRMLKEENVSQFEAQCLADDATLLAIFKQLGVVEYDRGSLLQK</sequence>
<protein>
    <recommendedName>
        <fullName evidence="3">N-acetyltransferase domain-containing protein</fullName>
    </recommendedName>
</protein>
<dbReference type="Proteomes" id="UP000315017">
    <property type="component" value="Chromosome"/>
</dbReference>
<dbReference type="EMBL" id="CP036274">
    <property type="protein sequence ID" value="QDU25964.1"/>
    <property type="molecule type" value="Genomic_DNA"/>
</dbReference>
<organism evidence="1 2">
    <name type="scientific">Anatilimnocola aggregata</name>
    <dbReference type="NCBI Taxonomy" id="2528021"/>
    <lineage>
        <taxon>Bacteria</taxon>
        <taxon>Pseudomonadati</taxon>
        <taxon>Planctomycetota</taxon>
        <taxon>Planctomycetia</taxon>
        <taxon>Pirellulales</taxon>
        <taxon>Pirellulaceae</taxon>
        <taxon>Anatilimnocola</taxon>
    </lineage>
</organism>
<dbReference type="OrthoDB" id="241885at2"/>
<reference evidence="1 2" key="1">
    <citation type="submission" date="2019-02" db="EMBL/GenBank/DDBJ databases">
        <title>Deep-cultivation of Planctomycetes and their phenomic and genomic characterization uncovers novel biology.</title>
        <authorList>
            <person name="Wiegand S."/>
            <person name="Jogler M."/>
            <person name="Boedeker C."/>
            <person name="Pinto D."/>
            <person name="Vollmers J."/>
            <person name="Rivas-Marin E."/>
            <person name="Kohn T."/>
            <person name="Peeters S.H."/>
            <person name="Heuer A."/>
            <person name="Rast P."/>
            <person name="Oberbeckmann S."/>
            <person name="Bunk B."/>
            <person name="Jeske O."/>
            <person name="Meyerdierks A."/>
            <person name="Storesund J.E."/>
            <person name="Kallscheuer N."/>
            <person name="Luecker S."/>
            <person name="Lage O.M."/>
            <person name="Pohl T."/>
            <person name="Merkel B.J."/>
            <person name="Hornburger P."/>
            <person name="Mueller R.-W."/>
            <person name="Bruemmer F."/>
            <person name="Labrenz M."/>
            <person name="Spormann A.M."/>
            <person name="Op den Camp H."/>
            <person name="Overmann J."/>
            <person name="Amann R."/>
            <person name="Jetten M.S.M."/>
            <person name="Mascher T."/>
            <person name="Medema M.H."/>
            <person name="Devos D.P."/>
            <person name="Kaster A.-K."/>
            <person name="Ovreas L."/>
            <person name="Rohde M."/>
            <person name="Galperin M.Y."/>
            <person name="Jogler C."/>
        </authorList>
    </citation>
    <scope>NUCLEOTIDE SEQUENCE [LARGE SCALE GENOMIC DNA]</scope>
    <source>
        <strain evidence="1 2">ETA_A8</strain>
    </source>
</reference>
<gene>
    <name evidence="1" type="ORF">ETAA8_10360</name>
</gene>
<dbReference type="SUPFAM" id="SSF55729">
    <property type="entry name" value="Acyl-CoA N-acyltransferases (Nat)"/>
    <property type="match status" value="1"/>
</dbReference>
<keyword evidence="2" id="KW-1185">Reference proteome</keyword>
<accession>A0A517Y6U9</accession>
<proteinExistence type="predicted"/>
<dbReference type="KEGG" id="aagg:ETAA8_10360"/>
<dbReference type="InterPro" id="IPR016181">
    <property type="entry name" value="Acyl_CoA_acyltransferase"/>
</dbReference>
<evidence type="ECO:0008006" key="3">
    <source>
        <dbReference type="Google" id="ProtNLM"/>
    </source>
</evidence>
<name>A0A517Y6U9_9BACT</name>
<dbReference type="RefSeq" id="WP_145085759.1">
    <property type="nucleotide sequence ID" value="NZ_CP036274.1"/>
</dbReference>
<evidence type="ECO:0000313" key="1">
    <source>
        <dbReference type="EMBL" id="QDU25964.1"/>
    </source>
</evidence>
<dbReference type="AlphaFoldDB" id="A0A517Y6U9"/>
<dbReference type="Gene3D" id="3.40.630.30">
    <property type="match status" value="1"/>
</dbReference>
<evidence type="ECO:0000313" key="2">
    <source>
        <dbReference type="Proteomes" id="UP000315017"/>
    </source>
</evidence>